<reference evidence="8 9" key="1">
    <citation type="submission" date="2019-02" db="EMBL/GenBank/DDBJ databases">
        <title>Pedobacter sp. RP-3-21 sp. nov., isolated from Arctic soil.</title>
        <authorList>
            <person name="Dahal R.H."/>
        </authorList>
    </citation>
    <scope>NUCLEOTIDE SEQUENCE [LARGE SCALE GENOMIC DNA]</scope>
    <source>
        <strain evidence="8 9">RP-3-21</strain>
    </source>
</reference>
<dbReference type="GO" id="GO:0005886">
    <property type="term" value="C:plasma membrane"/>
    <property type="evidence" value="ECO:0007669"/>
    <property type="project" value="UniProtKB-SubCell"/>
</dbReference>
<dbReference type="Pfam" id="PF09822">
    <property type="entry name" value="ABC_transp_aux"/>
    <property type="match status" value="1"/>
</dbReference>
<comment type="caution">
    <text evidence="8">The sequence shown here is derived from an EMBL/GenBank/DDBJ whole genome shotgun (WGS) entry which is preliminary data.</text>
</comment>
<dbReference type="AlphaFoldDB" id="A0A4V2MR88"/>
<accession>A0A4V2MR88</accession>
<evidence type="ECO:0000256" key="5">
    <source>
        <dbReference type="ARBA" id="ARBA00023136"/>
    </source>
</evidence>
<dbReference type="EMBL" id="SJSO01000003">
    <property type="protein sequence ID" value="TCD28517.1"/>
    <property type="molecule type" value="Genomic_DNA"/>
</dbReference>
<evidence type="ECO:0000256" key="1">
    <source>
        <dbReference type="ARBA" id="ARBA00004651"/>
    </source>
</evidence>
<dbReference type="RefSeq" id="WP_131527446.1">
    <property type="nucleotide sequence ID" value="NZ_SJSO01000003.1"/>
</dbReference>
<dbReference type="Pfam" id="PF12679">
    <property type="entry name" value="ABC2_membrane_2"/>
    <property type="match status" value="1"/>
</dbReference>
<evidence type="ECO:0000256" key="4">
    <source>
        <dbReference type="ARBA" id="ARBA00022989"/>
    </source>
</evidence>
<feature type="domain" description="ABC-type uncharacterised transport system" evidence="7">
    <location>
        <begin position="455"/>
        <end position="550"/>
    </location>
</feature>
<evidence type="ECO:0000259" key="7">
    <source>
        <dbReference type="Pfam" id="PF09822"/>
    </source>
</evidence>
<keyword evidence="2" id="KW-1003">Cell membrane</keyword>
<proteinExistence type="predicted"/>
<protein>
    <submittedName>
        <fullName evidence="8">ABC transporter permease</fullName>
    </submittedName>
</protein>
<evidence type="ECO:0000256" key="6">
    <source>
        <dbReference type="SAM" id="Phobius"/>
    </source>
</evidence>
<feature type="transmembrane region" description="Helical" evidence="6">
    <location>
        <begin position="20"/>
        <end position="40"/>
    </location>
</feature>
<evidence type="ECO:0000313" key="8">
    <source>
        <dbReference type="EMBL" id="TCD28517.1"/>
    </source>
</evidence>
<organism evidence="8 9">
    <name type="scientific">Pedobacter psychrodurus</name>
    <dbReference type="NCBI Taxonomy" id="2530456"/>
    <lineage>
        <taxon>Bacteria</taxon>
        <taxon>Pseudomonadati</taxon>
        <taxon>Bacteroidota</taxon>
        <taxon>Sphingobacteriia</taxon>
        <taxon>Sphingobacteriales</taxon>
        <taxon>Sphingobacteriaceae</taxon>
        <taxon>Pedobacter</taxon>
    </lineage>
</organism>
<dbReference type="PANTHER" id="PTHR30294:SF29">
    <property type="entry name" value="MULTIDRUG ABC TRANSPORTER PERMEASE YBHS-RELATED"/>
    <property type="match status" value="1"/>
</dbReference>
<evidence type="ECO:0000256" key="3">
    <source>
        <dbReference type="ARBA" id="ARBA00022692"/>
    </source>
</evidence>
<feature type="transmembrane region" description="Helical" evidence="6">
    <location>
        <begin position="114"/>
        <end position="138"/>
    </location>
</feature>
<dbReference type="PANTHER" id="PTHR30294">
    <property type="entry name" value="MEMBRANE COMPONENT OF ABC TRANSPORTER YHHJ-RELATED"/>
    <property type="match status" value="1"/>
</dbReference>
<feature type="transmembrane region" description="Helical" evidence="6">
    <location>
        <begin position="228"/>
        <end position="246"/>
    </location>
</feature>
<dbReference type="Proteomes" id="UP000293925">
    <property type="component" value="Unassembled WGS sequence"/>
</dbReference>
<dbReference type="InterPro" id="IPR019196">
    <property type="entry name" value="ABC_transp_unknown"/>
</dbReference>
<feature type="transmembrane region" description="Helical" evidence="6">
    <location>
        <begin position="144"/>
        <end position="164"/>
    </location>
</feature>
<keyword evidence="9" id="KW-1185">Reference proteome</keyword>
<dbReference type="OrthoDB" id="609779at2"/>
<keyword evidence="3 6" id="KW-0812">Transmembrane</keyword>
<feature type="transmembrane region" description="Helical" evidence="6">
    <location>
        <begin position="253"/>
        <end position="275"/>
    </location>
</feature>
<sequence>MTKIFKIAKLELSILFYSPVAWIAIAIFMIQSGIGFFGLLGSYQEAISMGIPVDNLTFSLFTDLNSLFDTVIQNLYLYIPLITMGLMSRELQSGSIKLLLSAPVKIREIILGKYLSMVGYALILILILVIYAITGASIIKNPEIKLICSGLIGIFLLTCTYAAIGLFMSSLTPYQVVAAISTLAVFAALKFIGSVGQGIDFVRDLTYFLSISGRADDMLKGLITTRDVLYFLIIISLFLSLCIIRLKNQRESSALWIGYSRYAAIFICALMLGFLSSRPGLIGYLDMTRAKSRTLTKNSQKIVLQIDGPLEITTYVNLLDQNVYFGLPQSRNTDLAQFEKFQRFLPDLQMKYVYYYDVADLKNNKNMSYQGDITGLSTQQLAEKVADNMGLDLDLFMPPKEIRKIIDLSAENNSVVRVLKYKGQSSFLRFYDGVDQFPSEAEIAAAIKRLIVKVPKIAFVTGHHERSIDKTGDRNYQMMSTMRRNRKALINQGFDVVQLDLSKENIPDNLAALVIADPSIPVGDTEKMKINHFLAGGGNMLLTTEPGRQSIVNPLLKPLGLEVIEGMLVHPGKNDSPDLITSEIWNGKSELPLSGVSALRYKAVLPFKAEAMAISTAGGWNRTTPVDLTAGGLIFDPLKNDLKGAFPVIISLNRKIGEKDQRIVVSGDADFLNNIELSHPRGDNERFIKMLFSWFSYGDFPIDTSRQRALDNNILLGRKDISVLRTILLGAVPALILIIGAAVLIRRKRN</sequence>
<keyword evidence="5 6" id="KW-0472">Membrane</keyword>
<evidence type="ECO:0000313" key="9">
    <source>
        <dbReference type="Proteomes" id="UP000293925"/>
    </source>
</evidence>
<name>A0A4V2MR88_9SPHI</name>
<feature type="transmembrane region" description="Helical" evidence="6">
    <location>
        <begin position="723"/>
        <end position="745"/>
    </location>
</feature>
<keyword evidence="4 6" id="KW-1133">Transmembrane helix</keyword>
<dbReference type="GO" id="GO:0140359">
    <property type="term" value="F:ABC-type transporter activity"/>
    <property type="evidence" value="ECO:0007669"/>
    <property type="project" value="InterPro"/>
</dbReference>
<comment type="subcellular location">
    <subcellularLocation>
        <location evidence="1">Cell membrane</location>
        <topology evidence="1">Multi-pass membrane protein</topology>
    </subcellularLocation>
</comment>
<dbReference type="InterPro" id="IPR051449">
    <property type="entry name" value="ABC-2_transporter_component"/>
</dbReference>
<gene>
    <name evidence="8" type="ORF">EZ456_03760</name>
</gene>
<evidence type="ECO:0000256" key="2">
    <source>
        <dbReference type="ARBA" id="ARBA00022475"/>
    </source>
</evidence>